<accession>A0A2D1U246</accession>
<dbReference type="AlphaFoldDB" id="A0A2D1U246"/>
<name>A0A2D1U246_9SPHI</name>
<dbReference type="EMBL" id="CP024091">
    <property type="protein sequence ID" value="ATP55690.1"/>
    <property type="molecule type" value="Genomic_DNA"/>
</dbReference>
<sequence>MKKRKPKKDDCEKEEGISLSVEVASSQKIKEHWQKISNRINGIPNVVSDSVGSANKNNDDNLIRTDNYWALW</sequence>
<organism evidence="1 2">
    <name type="scientific">Pedobacter ginsengisoli</name>
    <dbReference type="NCBI Taxonomy" id="363852"/>
    <lineage>
        <taxon>Bacteria</taxon>
        <taxon>Pseudomonadati</taxon>
        <taxon>Bacteroidota</taxon>
        <taxon>Sphingobacteriia</taxon>
        <taxon>Sphingobacteriales</taxon>
        <taxon>Sphingobacteriaceae</taxon>
        <taxon>Pedobacter</taxon>
    </lineage>
</organism>
<gene>
    <name evidence="1" type="ORF">CPT03_04010</name>
</gene>
<dbReference type="Proteomes" id="UP000223749">
    <property type="component" value="Chromosome"/>
</dbReference>
<evidence type="ECO:0000313" key="2">
    <source>
        <dbReference type="Proteomes" id="UP000223749"/>
    </source>
</evidence>
<keyword evidence="2" id="KW-1185">Reference proteome</keyword>
<reference evidence="1 2" key="1">
    <citation type="submission" date="2017-10" db="EMBL/GenBank/DDBJ databases">
        <title>Whole genome of Pedobacter ginsengisoli T01R-27 isolated from tomato rhizosphere.</title>
        <authorList>
            <person name="Weon H.-Y."/>
            <person name="Lee S.A."/>
            <person name="Sang M.K."/>
            <person name="Song J."/>
        </authorList>
    </citation>
    <scope>NUCLEOTIDE SEQUENCE [LARGE SCALE GENOMIC DNA]</scope>
    <source>
        <strain evidence="1 2">T01R-27</strain>
    </source>
</reference>
<evidence type="ECO:0000313" key="1">
    <source>
        <dbReference type="EMBL" id="ATP55690.1"/>
    </source>
</evidence>
<dbReference type="KEGG" id="pgs:CPT03_04010"/>
<protein>
    <submittedName>
        <fullName evidence="1">Uncharacterized protein</fullName>
    </submittedName>
</protein>
<proteinExistence type="predicted"/>
<dbReference type="RefSeq" id="WP_099437635.1">
    <property type="nucleotide sequence ID" value="NZ_CP024091.1"/>
</dbReference>